<name>U4TKU4_9LACO</name>
<proteinExistence type="predicted"/>
<gene>
    <name evidence="2" type="ORF">L248_1647</name>
</gene>
<keyword evidence="1" id="KW-0812">Transmembrane</keyword>
<protein>
    <submittedName>
        <fullName evidence="2">Uncharacterized protein</fullName>
    </submittedName>
</protein>
<evidence type="ECO:0000313" key="2">
    <source>
        <dbReference type="EMBL" id="ERL64000.1"/>
    </source>
</evidence>
<feature type="transmembrane region" description="Helical" evidence="1">
    <location>
        <begin position="194"/>
        <end position="214"/>
    </location>
</feature>
<sequence length="216" mass="24012">MEETTGRMAEDEYRLVGVTDEAINQLIADEAPNIDKEDNYGGLSNNDIIDLHPGQKIWQFQPYQLRINAKTELKLNGSAYGIFMNGIHIGDISDADASRFSAEYQSKKSPRLVVDVFGGRYKQSVEAADGSETVKRFKTPYQVRVGIGEWEAVRQPQLQQEAANGWDQVANSAEKFSQATGKAGDSLNKTGNQFIGCGCSLVVLLIIIFLWSSWFH</sequence>
<dbReference type="AlphaFoldDB" id="U4TKU4"/>
<dbReference type="eggNOG" id="ENOG5030BKI">
    <property type="taxonomic scope" value="Bacteria"/>
</dbReference>
<dbReference type="Proteomes" id="UP000030647">
    <property type="component" value="Unassembled WGS sequence"/>
</dbReference>
<keyword evidence="3" id="KW-1185">Reference proteome</keyword>
<keyword evidence="1" id="KW-0472">Membrane</keyword>
<keyword evidence="1" id="KW-1133">Transmembrane helix</keyword>
<dbReference type="HOGENOM" id="CLU_1276317_0_0_9"/>
<accession>U4TKU4</accession>
<evidence type="ECO:0000256" key="1">
    <source>
        <dbReference type="SAM" id="Phobius"/>
    </source>
</evidence>
<organism evidence="2 3">
    <name type="scientific">Schleiferilactobacillus shenzhenensis LY-73</name>
    <dbReference type="NCBI Taxonomy" id="1231336"/>
    <lineage>
        <taxon>Bacteria</taxon>
        <taxon>Bacillati</taxon>
        <taxon>Bacillota</taxon>
        <taxon>Bacilli</taxon>
        <taxon>Lactobacillales</taxon>
        <taxon>Lactobacillaceae</taxon>
        <taxon>Schleiferilactobacillus</taxon>
    </lineage>
</organism>
<dbReference type="EMBL" id="KI271606">
    <property type="protein sequence ID" value="ERL64000.1"/>
    <property type="molecule type" value="Genomic_DNA"/>
</dbReference>
<reference evidence="3" key="1">
    <citation type="journal article" date="2013" name="Genome Announc.">
        <title>Whole-Genome Sequencing of Lactobacillus shenzhenensis Strain LY-73T.</title>
        <authorList>
            <person name="Lin Z."/>
            <person name="Liu Z."/>
            <person name="Yang R."/>
            <person name="Zou Y."/>
            <person name="Wan D."/>
            <person name="Chen J."/>
            <person name="Guo M."/>
            <person name="Zhao J."/>
            <person name="Fang C."/>
            <person name="Yang R."/>
            <person name="Liu F."/>
        </authorList>
    </citation>
    <scope>NUCLEOTIDE SEQUENCE [LARGE SCALE GENOMIC DNA]</scope>
    <source>
        <strain evidence="3">LY-73</strain>
    </source>
</reference>
<dbReference type="STRING" id="1231336.L248_1647"/>
<evidence type="ECO:0000313" key="3">
    <source>
        <dbReference type="Proteomes" id="UP000030647"/>
    </source>
</evidence>